<evidence type="ECO:0000313" key="2">
    <source>
        <dbReference type="EMBL" id="JAH98213.1"/>
    </source>
</evidence>
<dbReference type="EMBL" id="GBXM01010364">
    <property type="protein sequence ID" value="JAH98213.1"/>
    <property type="molecule type" value="Transcribed_RNA"/>
</dbReference>
<keyword evidence="1" id="KW-0472">Membrane</keyword>
<accession>A0A0E9X925</accession>
<feature type="transmembrane region" description="Helical" evidence="1">
    <location>
        <begin position="49"/>
        <end position="69"/>
    </location>
</feature>
<reference evidence="2" key="2">
    <citation type="journal article" date="2015" name="Fish Shellfish Immunol.">
        <title>Early steps in the European eel (Anguilla anguilla)-Vibrio vulnificus interaction in the gills: Role of the RtxA13 toxin.</title>
        <authorList>
            <person name="Callol A."/>
            <person name="Pajuelo D."/>
            <person name="Ebbesson L."/>
            <person name="Teles M."/>
            <person name="MacKenzie S."/>
            <person name="Amaro C."/>
        </authorList>
    </citation>
    <scope>NUCLEOTIDE SEQUENCE</scope>
</reference>
<keyword evidence="1" id="KW-0812">Transmembrane</keyword>
<organism evidence="2">
    <name type="scientific">Anguilla anguilla</name>
    <name type="common">European freshwater eel</name>
    <name type="synonym">Muraena anguilla</name>
    <dbReference type="NCBI Taxonomy" id="7936"/>
    <lineage>
        <taxon>Eukaryota</taxon>
        <taxon>Metazoa</taxon>
        <taxon>Chordata</taxon>
        <taxon>Craniata</taxon>
        <taxon>Vertebrata</taxon>
        <taxon>Euteleostomi</taxon>
        <taxon>Actinopterygii</taxon>
        <taxon>Neopterygii</taxon>
        <taxon>Teleostei</taxon>
        <taxon>Anguilliformes</taxon>
        <taxon>Anguillidae</taxon>
        <taxon>Anguilla</taxon>
    </lineage>
</organism>
<evidence type="ECO:0000256" key="1">
    <source>
        <dbReference type="SAM" id="Phobius"/>
    </source>
</evidence>
<protein>
    <submittedName>
        <fullName evidence="2">Uncharacterized protein</fullName>
    </submittedName>
</protein>
<proteinExistence type="predicted"/>
<reference evidence="2" key="1">
    <citation type="submission" date="2014-11" db="EMBL/GenBank/DDBJ databases">
        <authorList>
            <person name="Amaro Gonzalez C."/>
        </authorList>
    </citation>
    <scope>NUCLEOTIDE SEQUENCE</scope>
</reference>
<dbReference type="AlphaFoldDB" id="A0A0E9X925"/>
<keyword evidence="1" id="KW-1133">Transmembrane helix</keyword>
<name>A0A0E9X925_ANGAN</name>
<sequence>MNPVLERLGLNFISLSIKPKYQNNFVALFMWGTEENNVKTFRGNLVKGVLLTEMFFFCLMYIPFFGDLLETNPVYRLGRNPNNFSIEYLEQFSTIGLHESREEKLLKY</sequence>